<dbReference type="Proteomes" id="UP000633205">
    <property type="component" value="Unassembled WGS sequence"/>
</dbReference>
<evidence type="ECO:0000256" key="1">
    <source>
        <dbReference type="ARBA" id="ARBA00022491"/>
    </source>
</evidence>
<dbReference type="InterPro" id="IPR036244">
    <property type="entry name" value="TipA-like_antibiotic-bd"/>
</dbReference>
<dbReference type="SUPFAM" id="SSF89082">
    <property type="entry name" value="Antibiotic binding domain of TipA-like multidrug resistance regulators"/>
    <property type="match status" value="1"/>
</dbReference>
<feature type="domain" description="HTH merR-type" evidence="5">
    <location>
        <begin position="3"/>
        <end position="72"/>
    </location>
</feature>
<dbReference type="GO" id="GO:0003700">
    <property type="term" value="F:DNA-binding transcription factor activity"/>
    <property type="evidence" value="ECO:0007669"/>
    <property type="project" value="InterPro"/>
</dbReference>
<dbReference type="InterPro" id="IPR009061">
    <property type="entry name" value="DNA-bd_dom_put_sf"/>
</dbReference>
<dbReference type="Gene3D" id="1.10.1660.10">
    <property type="match status" value="1"/>
</dbReference>
<keyword evidence="2" id="KW-0805">Transcription regulation</keyword>
<evidence type="ECO:0000313" key="6">
    <source>
        <dbReference type="EMBL" id="GGD24573.1"/>
    </source>
</evidence>
<keyword evidence="3" id="KW-0238">DNA-binding</keyword>
<protein>
    <submittedName>
        <fullName evidence="6">MerR family transcriptional regulator</fullName>
    </submittedName>
</protein>
<dbReference type="PROSITE" id="PS50937">
    <property type="entry name" value="HTH_MERR_2"/>
    <property type="match status" value="1"/>
</dbReference>
<dbReference type="PANTHER" id="PTHR30204">
    <property type="entry name" value="REDOX-CYCLING DRUG-SENSING TRANSCRIPTIONAL ACTIVATOR SOXR"/>
    <property type="match status" value="1"/>
</dbReference>
<dbReference type="GO" id="GO:0003677">
    <property type="term" value="F:DNA binding"/>
    <property type="evidence" value="ECO:0007669"/>
    <property type="project" value="UniProtKB-KW"/>
</dbReference>
<dbReference type="SMART" id="SM00422">
    <property type="entry name" value="HTH_MERR"/>
    <property type="match status" value="1"/>
</dbReference>
<dbReference type="Pfam" id="PF07739">
    <property type="entry name" value="TipAS"/>
    <property type="match status" value="1"/>
</dbReference>
<dbReference type="SUPFAM" id="SSF46955">
    <property type="entry name" value="Putative DNA-binding domain"/>
    <property type="match status" value="1"/>
</dbReference>
<evidence type="ECO:0000256" key="2">
    <source>
        <dbReference type="ARBA" id="ARBA00023015"/>
    </source>
</evidence>
<keyword evidence="1" id="KW-0678">Repressor</keyword>
<dbReference type="InterPro" id="IPR012925">
    <property type="entry name" value="TipAS_dom"/>
</dbReference>
<evidence type="ECO:0000259" key="5">
    <source>
        <dbReference type="PROSITE" id="PS50937"/>
    </source>
</evidence>
<dbReference type="InterPro" id="IPR000551">
    <property type="entry name" value="MerR-type_HTH_dom"/>
</dbReference>
<gene>
    <name evidence="6" type="ORF">GCM10010915_00640</name>
</gene>
<evidence type="ECO:0000256" key="4">
    <source>
        <dbReference type="ARBA" id="ARBA00023163"/>
    </source>
</evidence>
<organism evidence="6 7">
    <name type="scientific">Microbacterium faecale</name>
    <dbReference type="NCBI Taxonomy" id="1804630"/>
    <lineage>
        <taxon>Bacteria</taxon>
        <taxon>Bacillati</taxon>
        <taxon>Actinomycetota</taxon>
        <taxon>Actinomycetes</taxon>
        <taxon>Micrococcales</taxon>
        <taxon>Microbacteriaceae</taxon>
        <taxon>Microbacterium</taxon>
    </lineage>
</organism>
<keyword evidence="7" id="KW-1185">Reference proteome</keyword>
<accession>A0A916Y0C1</accession>
<evidence type="ECO:0000256" key="3">
    <source>
        <dbReference type="ARBA" id="ARBA00023125"/>
    </source>
</evidence>
<sequence>MNEMSIQQVARLTGTTSRTLRHYDQIGLLRPSRVAANGYRQYGSDELVRLQRILLLRELGLGLPEIGRALDAQGNETVALRTHLTWLDTERDRITRQIAAVTETVARLEKGDDPMTTNMFDGFDHTKYKDEVIERWGADAYARSDRWWRGLSEEDRADFQREVRELNDAWQRAANAGADSHSEEVQQLAERHVAWLRGMPGSPAEDPSQVVGYVRGLGDMYIADPRFGKNYGGPQGAAFVRDALHAWADHADD</sequence>
<dbReference type="PANTHER" id="PTHR30204:SF69">
    <property type="entry name" value="MERR-FAMILY TRANSCRIPTIONAL REGULATOR"/>
    <property type="match status" value="1"/>
</dbReference>
<dbReference type="InterPro" id="IPR047057">
    <property type="entry name" value="MerR_fam"/>
</dbReference>
<dbReference type="EMBL" id="BMHO01000001">
    <property type="protein sequence ID" value="GGD24573.1"/>
    <property type="molecule type" value="Genomic_DNA"/>
</dbReference>
<reference evidence="6" key="2">
    <citation type="submission" date="2020-09" db="EMBL/GenBank/DDBJ databases">
        <authorList>
            <person name="Sun Q."/>
            <person name="Zhou Y."/>
        </authorList>
    </citation>
    <scope>NUCLEOTIDE SEQUENCE</scope>
    <source>
        <strain evidence="6">CGMCC 1.15152</strain>
    </source>
</reference>
<keyword evidence="4" id="KW-0804">Transcription</keyword>
<dbReference type="RefSeq" id="WP_188710342.1">
    <property type="nucleotide sequence ID" value="NZ_BMHO01000001.1"/>
</dbReference>
<dbReference type="Gene3D" id="1.10.490.50">
    <property type="entry name" value="Antibiotic binding domain of TipA-like multidrug resistance regulators"/>
    <property type="match status" value="1"/>
</dbReference>
<reference evidence="6" key="1">
    <citation type="journal article" date="2014" name="Int. J. Syst. Evol. Microbiol.">
        <title>Complete genome sequence of Corynebacterium casei LMG S-19264T (=DSM 44701T), isolated from a smear-ripened cheese.</title>
        <authorList>
            <consortium name="US DOE Joint Genome Institute (JGI-PGF)"/>
            <person name="Walter F."/>
            <person name="Albersmeier A."/>
            <person name="Kalinowski J."/>
            <person name="Ruckert C."/>
        </authorList>
    </citation>
    <scope>NUCLEOTIDE SEQUENCE</scope>
    <source>
        <strain evidence="6">CGMCC 1.15152</strain>
    </source>
</reference>
<name>A0A916Y0C1_9MICO</name>
<dbReference type="CDD" id="cd01106">
    <property type="entry name" value="HTH_TipAL-Mta"/>
    <property type="match status" value="1"/>
</dbReference>
<evidence type="ECO:0000313" key="7">
    <source>
        <dbReference type="Proteomes" id="UP000633205"/>
    </source>
</evidence>
<comment type="caution">
    <text evidence="6">The sequence shown here is derived from an EMBL/GenBank/DDBJ whole genome shotgun (WGS) entry which is preliminary data.</text>
</comment>
<dbReference type="PRINTS" id="PR00040">
    <property type="entry name" value="HTHMERR"/>
</dbReference>
<dbReference type="Pfam" id="PF13411">
    <property type="entry name" value="MerR_1"/>
    <property type="match status" value="1"/>
</dbReference>
<proteinExistence type="predicted"/>
<dbReference type="AlphaFoldDB" id="A0A916Y0C1"/>